<evidence type="ECO:0000256" key="6">
    <source>
        <dbReference type="ARBA" id="ARBA00022989"/>
    </source>
</evidence>
<dbReference type="OrthoDB" id="6612291at2759"/>
<dbReference type="InterPro" id="IPR050360">
    <property type="entry name" value="MFS_Sugar_Transporters"/>
</dbReference>
<sequence>MRGSAGDTIRFGLAPGSEVLCEETYTDPSAYYILTSSAPRFCVSPNIQFSLLPISSTMHFKTDIHAAEAGAEPPVLIPTVTQQNFNPDLLVEAKDATAFEHQMTPREAFKIYPKAVAWSVLLSAAIIMEGYDTILLGSFYGFPSFVQKFGKLQPDGSYSISAAWQAGLSNGAQVGEIFGLFFAGYASERYGYRKTMISALLAIIAFIFIQFFAQNIQTLQAAYILCGLPWGVFQTITTAYASEVCPIALRGYLTTYVNLCWVLGQIIASGVLRGMLSIQSEWGYRACYAIQWFWPVPIITGIIFAPESPWWLVRKGRYEAAAKCIDRLTTKGANVNFNTEQKVAMMIHTNDMEKKVSEGTSYFDCLKHTDLRRTEIASVAWLAQAFCGSALMGYSTYFYEQAGLATTQAFNFSLIQFAIGGFGTMFSWVAMTYFGRRTMYLSGLSMMFTLLLIVGILSVTAGTTTGGQWAIGSMLLVFTLVYDCTIGPVCYSLVAEIPATRLRSKTIVIARNLYNIGGIVNNIIVPYMLNPTAWNWKAKTGFFWAGITALFILWTYFRLPEPKGLAYSELDILFERKISARKFKSTPVDPFNGITSELDTPKGGVLMVENAEQVKA</sequence>
<feature type="transmembrane region" description="Helical" evidence="10">
    <location>
        <begin position="219"/>
        <end position="241"/>
    </location>
</feature>
<evidence type="ECO:0000256" key="10">
    <source>
        <dbReference type="SAM" id="Phobius"/>
    </source>
</evidence>
<organism evidence="12 13">
    <name type="scientific">Lipomyces starkeyi NRRL Y-11557</name>
    <dbReference type="NCBI Taxonomy" id="675824"/>
    <lineage>
        <taxon>Eukaryota</taxon>
        <taxon>Fungi</taxon>
        <taxon>Dikarya</taxon>
        <taxon>Ascomycota</taxon>
        <taxon>Saccharomycotina</taxon>
        <taxon>Lipomycetes</taxon>
        <taxon>Lipomycetales</taxon>
        <taxon>Lipomycetaceae</taxon>
        <taxon>Lipomyces</taxon>
    </lineage>
</organism>
<dbReference type="GO" id="GO:0016020">
    <property type="term" value="C:membrane"/>
    <property type="evidence" value="ECO:0007669"/>
    <property type="project" value="UniProtKB-SubCell"/>
</dbReference>
<dbReference type="PROSITE" id="PS50850">
    <property type="entry name" value="MFS"/>
    <property type="match status" value="1"/>
</dbReference>
<feature type="transmembrane region" description="Helical" evidence="10">
    <location>
        <begin position="292"/>
        <end position="313"/>
    </location>
</feature>
<feature type="transmembrane region" description="Helical" evidence="10">
    <location>
        <begin position="376"/>
        <end position="394"/>
    </location>
</feature>
<keyword evidence="3 9" id="KW-0813">Transport</keyword>
<dbReference type="FunFam" id="1.20.1250.20:FF:000149">
    <property type="entry name" value="MFS transporter, SP family, general alpha glucoside:H+ symporter"/>
    <property type="match status" value="1"/>
</dbReference>
<evidence type="ECO:0000313" key="12">
    <source>
        <dbReference type="EMBL" id="ODQ69380.1"/>
    </source>
</evidence>
<evidence type="ECO:0000256" key="1">
    <source>
        <dbReference type="ARBA" id="ARBA00004141"/>
    </source>
</evidence>
<feature type="transmembrane region" description="Helical" evidence="10">
    <location>
        <begin position="253"/>
        <end position="272"/>
    </location>
</feature>
<proteinExistence type="inferred from homology"/>
<comment type="similarity">
    <text evidence="2 9">Belongs to the major facilitator superfamily. Sugar transporter (TC 2.A.1.1) family.</text>
</comment>
<feature type="transmembrane region" description="Helical" evidence="10">
    <location>
        <begin position="441"/>
        <end position="463"/>
    </location>
</feature>
<keyword evidence="6 10" id="KW-1133">Transmembrane helix</keyword>
<gene>
    <name evidence="12" type="ORF">LIPSTDRAFT_76198</name>
</gene>
<dbReference type="PROSITE" id="PS00217">
    <property type="entry name" value="SUGAR_TRANSPORT_2"/>
    <property type="match status" value="1"/>
</dbReference>
<dbReference type="AlphaFoldDB" id="A0A1E3PVL9"/>
<reference evidence="12 13" key="1">
    <citation type="journal article" date="2016" name="Proc. Natl. Acad. Sci. U.S.A.">
        <title>Comparative genomics of biotechnologically important yeasts.</title>
        <authorList>
            <person name="Riley R."/>
            <person name="Haridas S."/>
            <person name="Wolfe K.H."/>
            <person name="Lopes M.R."/>
            <person name="Hittinger C.T."/>
            <person name="Goeker M."/>
            <person name="Salamov A.A."/>
            <person name="Wisecaver J.H."/>
            <person name="Long T.M."/>
            <person name="Calvey C.H."/>
            <person name="Aerts A.L."/>
            <person name="Barry K.W."/>
            <person name="Choi C."/>
            <person name="Clum A."/>
            <person name="Coughlan A.Y."/>
            <person name="Deshpande S."/>
            <person name="Douglass A.P."/>
            <person name="Hanson S.J."/>
            <person name="Klenk H.-P."/>
            <person name="LaButti K.M."/>
            <person name="Lapidus A."/>
            <person name="Lindquist E.A."/>
            <person name="Lipzen A.M."/>
            <person name="Meier-Kolthoff J.P."/>
            <person name="Ohm R.A."/>
            <person name="Otillar R.P."/>
            <person name="Pangilinan J.L."/>
            <person name="Peng Y."/>
            <person name="Rokas A."/>
            <person name="Rosa C.A."/>
            <person name="Scheuner C."/>
            <person name="Sibirny A.A."/>
            <person name="Slot J.C."/>
            <person name="Stielow J.B."/>
            <person name="Sun H."/>
            <person name="Kurtzman C.P."/>
            <person name="Blackwell M."/>
            <person name="Grigoriev I.V."/>
            <person name="Jeffries T.W."/>
        </authorList>
    </citation>
    <scope>NUCLEOTIDE SEQUENCE [LARGE SCALE GENOMIC DNA]</scope>
    <source>
        <strain evidence="12 13">NRRL Y-11557</strain>
    </source>
</reference>
<evidence type="ECO:0000256" key="9">
    <source>
        <dbReference type="RuleBase" id="RU003346"/>
    </source>
</evidence>
<dbReference type="InterPro" id="IPR003663">
    <property type="entry name" value="Sugar/inositol_transpt"/>
</dbReference>
<evidence type="ECO:0000256" key="2">
    <source>
        <dbReference type="ARBA" id="ARBA00010992"/>
    </source>
</evidence>
<dbReference type="PANTHER" id="PTHR48022">
    <property type="entry name" value="PLASTIDIC GLUCOSE TRANSPORTER 4"/>
    <property type="match status" value="1"/>
</dbReference>
<dbReference type="Proteomes" id="UP000094385">
    <property type="component" value="Unassembled WGS sequence"/>
</dbReference>
<keyword evidence="4" id="KW-0762">Sugar transport</keyword>
<dbReference type="GO" id="GO:0005351">
    <property type="term" value="F:carbohydrate:proton symporter activity"/>
    <property type="evidence" value="ECO:0007669"/>
    <property type="project" value="TreeGrafter"/>
</dbReference>
<dbReference type="InterPro" id="IPR036259">
    <property type="entry name" value="MFS_trans_sf"/>
</dbReference>
<keyword evidence="13" id="KW-1185">Reference proteome</keyword>
<dbReference type="NCBIfam" id="TIGR00879">
    <property type="entry name" value="SP"/>
    <property type="match status" value="1"/>
</dbReference>
<dbReference type="Gene3D" id="1.20.1250.20">
    <property type="entry name" value="MFS general substrate transporter like domains"/>
    <property type="match status" value="1"/>
</dbReference>
<feature type="transmembrane region" description="Helical" evidence="10">
    <location>
        <begin position="115"/>
        <end position="142"/>
    </location>
</feature>
<keyword evidence="5 10" id="KW-0812">Transmembrane</keyword>
<accession>A0A1E3PVL9</accession>
<dbReference type="SUPFAM" id="SSF103473">
    <property type="entry name" value="MFS general substrate transporter"/>
    <property type="match status" value="1"/>
</dbReference>
<feature type="transmembrane region" description="Helical" evidence="10">
    <location>
        <begin position="541"/>
        <end position="559"/>
    </location>
</feature>
<dbReference type="GO" id="GO:0000023">
    <property type="term" value="P:maltose metabolic process"/>
    <property type="evidence" value="ECO:0007669"/>
    <property type="project" value="UniProtKB-KW"/>
</dbReference>
<feature type="transmembrane region" description="Helical" evidence="10">
    <location>
        <begin position="469"/>
        <end position="491"/>
    </location>
</feature>
<feature type="transmembrane region" description="Helical" evidence="10">
    <location>
        <begin position="162"/>
        <end position="183"/>
    </location>
</feature>
<feature type="transmembrane region" description="Helical" evidence="10">
    <location>
        <begin position="195"/>
        <end position="213"/>
    </location>
</feature>
<name>A0A1E3PVL9_LIPST</name>
<evidence type="ECO:0000256" key="4">
    <source>
        <dbReference type="ARBA" id="ARBA00022597"/>
    </source>
</evidence>
<evidence type="ECO:0000256" key="8">
    <source>
        <dbReference type="ARBA" id="ARBA00026248"/>
    </source>
</evidence>
<evidence type="ECO:0000259" key="11">
    <source>
        <dbReference type="PROSITE" id="PS50850"/>
    </source>
</evidence>
<keyword evidence="8" id="KW-0462">Maltose metabolism</keyword>
<dbReference type="InterPro" id="IPR005829">
    <property type="entry name" value="Sugar_transporter_CS"/>
</dbReference>
<protein>
    <recommendedName>
        <fullName evidence="11">Major facilitator superfamily (MFS) profile domain-containing protein</fullName>
    </recommendedName>
</protein>
<dbReference type="EMBL" id="KV454304">
    <property type="protein sequence ID" value="ODQ69380.1"/>
    <property type="molecule type" value="Genomic_DNA"/>
</dbReference>
<dbReference type="PANTHER" id="PTHR48022:SF5">
    <property type="entry name" value="ALPHA-GLUCOSIDES PERMEASE MPH2-RELATED"/>
    <property type="match status" value="1"/>
</dbReference>
<dbReference type="InterPro" id="IPR005828">
    <property type="entry name" value="MFS_sugar_transport-like"/>
</dbReference>
<comment type="subcellular location">
    <subcellularLocation>
        <location evidence="1">Membrane</location>
        <topology evidence="1">Multi-pass membrane protein</topology>
    </subcellularLocation>
</comment>
<dbReference type="STRING" id="675824.A0A1E3PVL9"/>
<feature type="transmembrane region" description="Helical" evidence="10">
    <location>
        <begin position="414"/>
        <end position="434"/>
    </location>
</feature>
<dbReference type="Pfam" id="PF00083">
    <property type="entry name" value="Sugar_tr"/>
    <property type="match status" value="1"/>
</dbReference>
<evidence type="ECO:0000256" key="7">
    <source>
        <dbReference type="ARBA" id="ARBA00023136"/>
    </source>
</evidence>
<feature type="domain" description="Major facilitator superfamily (MFS) profile" evidence="11">
    <location>
        <begin position="118"/>
        <end position="563"/>
    </location>
</feature>
<evidence type="ECO:0000313" key="13">
    <source>
        <dbReference type="Proteomes" id="UP000094385"/>
    </source>
</evidence>
<dbReference type="InterPro" id="IPR020846">
    <property type="entry name" value="MFS_dom"/>
</dbReference>
<keyword evidence="7 10" id="KW-0472">Membrane</keyword>
<evidence type="ECO:0000256" key="5">
    <source>
        <dbReference type="ARBA" id="ARBA00022692"/>
    </source>
</evidence>
<feature type="transmembrane region" description="Helical" evidence="10">
    <location>
        <begin position="512"/>
        <end position="529"/>
    </location>
</feature>
<evidence type="ECO:0000256" key="3">
    <source>
        <dbReference type="ARBA" id="ARBA00022448"/>
    </source>
</evidence>